<keyword evidence="1" id="KW-0496">Mitochondrion</keyword>
<name>M4QCD0_JAKLI</name>
<reference evidence="1" key="3">
    <citation type="journal article" date="2013" name="Genome Biol. Evol.">
        <title>Strikingly bacteria-like and gene-rich mitochondrial genomes throughout jakobid protists.</title>
        <authorList>
            <person name="Burger G."/>
            <person name="Gray M.W."/>
            <person name="Forget L."/>
            <person name="Lang B.F."/>
        </authorList>
    </citation>
    <scope>NUCLEOTIDE SEQUENCE</scope>
    <source>
        <strain evidence="1">ATCC 50422</strain>
    </source>
</reference>
<sequence>MKRIVSLQEYLDDFRKDEIHQQTFPFFTTTFLFLL</sequence>
<accession>M4QCD0</accession>
<geneLocation type="mitochondrion" evidence="1"/>
<proteinExistence type="predicted"/>
<dbReference type="GeneID" id="15333152"/>
<organism evidence="1">
    <name type="scientific">Jakoba libera</name>
    <name type="common">Flagellate</name>
    <name type="synonym">Cryptobia libera</name>
    <dbReference type="NCBI Taxonomy" id="143017"/>
    <lineage>
        <taxon>Eukaryota</taxon>
        <taxon>Discoba</taxon>
        <taxon>Jakobida</taxon>
        <taxon>Histionina</taxon>
        <taxon>Jakobidae</taxon>
        <taxon>Jakoba</taxon>
    </lineage>
</organism>
<dbReference type="EMBL" id="KC353355">
    <property type="protein sequence ID" value="AGH24214.1"/>
    <property type="molecule type" value="Genomic_DNA"/>
</dbReference>
<gene>
    <name evidence="1" type="primary">orf35</name>
</gene>
<evidence type="ECO:0000313" key="1">
    <source>
        <dbReference type="EMBL" id="AGH24214.1"/>
    </source>
</evidence>
<dbReference type="AlphaFoldDB" id="M4QCD0"/>
<dbReference type="RefSeq" id="YP_007890720.1">
    <property type="nucleotide sequence ID" value="NC_021127.1"/>
</dbReference>
<reference evidence="1" key="1">
    <citation type="journal article" date="2004" name="RNA">
        <title>Mitochondrial 3' tRNA editing in the jakobid Seculamonas ecuadoriensis: a novel mechanism and implications for tRNA processing.</title>
        <authorList>
            <person name="Leigh J."/>
            <person name="Lang B.F."/>
        </authorList>
    </citation>
    <scope>NUCLEOTIDE SEQUENCE</scope>
    <source>
        <strain evidence="1">ATCC 50422</strain>
    </source>
</reference>
<reference evidence="1" key="2">
    <citation type="journal article" date="2006" name="RNA">
        <title>Hybrid E. coli--Mitochondrial ribonuclease P RNAs are catalytically active.</title>
        <authorList>
            <person name="Seif E."/>
            <person name="Cadieux A."/>
            <person name="Lang B.F."/>
        </authorList>
    </citation>
    <scope>NUCLEOTIDE SEQUENCE</scope>
    <source>
        <strain evidence="1">ATCC 50422</strain>
    </source>
</reference>
<protein>
    <submittedName>
        <fullName evidence="1">Uncharacterized protein</fullName>
    </submittedName>
</protein>